<proteinExistence type="predicted"/>
<dbReference type="GeneID" id="25320989"/>
<dbReference type="AlphaFoldDB" id="A0A0F4YGV4"/>
<dbReference type="EMBL" id="LASV01000668">
    <property type="protein sequence ID" value="KKA17325.1"/>
    <property type="molecule type" value="Genomic_DNA"/>
</dbReference>
<organism evidence="1 2">
    <name type="scientific">Rasamsonia emersonii (strain ATCC 16479 / CBS 393.64 / IMI 116815)</name>
    <dbReference type="NCBI Taxonomy" id="1408163"/>
    <lineage>
        <taxon>Eukaryota</taxon>
        <taxon>Fungi</taxon>
        <taxon>Dikarya</taxon>
        <taxon>Ascomycota</taxon>
        <taxon>Pezizomycotina</taxon>
        <taxon>Eurotiomycetes</taxon>
        <taxon>Eurotiomycetidae</taxon>
        <taxon>Eurotiales</taxon>
        <taxon>Trichocomaceae</taxon>
        <taxon>Rasamsonia</taxon>
    </lineage>
</organism>
<comment type="caution">
    <text evidence="1">The sequence shown here is derived from an EMBL/GenBank/DDBJ whole genome shotgun (WGS) entry which is preliminary data.</text>
</comment>
<protein>
    <submittedName>
        <fullName evidence="1">Uncharacterized protein</fullName>
    </submittedName>
</protein>
<name>A0A0F4YGV4_RASE3</name>
<dbReference type="Proteomes" id="UP000053958">
    <property type="component" value="Unassembled WGS sequence"/>
</dbReference>
<keyword evidence="2" id="KW-1185">Reference proteome</keyword>
<reference evidence="1 2" key="1">
    <citation type="submission" date="2015-04" db="EMBL/GenBank/DDBJ databases">
        <authorList>
            <person name="Heijne W.H."/>
            <person name="Fedorova N.D."/>
            <person name="Nierman W.C."/>
            <person name="Vollebregt A.W."/>
            <person name="Zhao Z."/>
            <person name="Wu L."/>
            <person name="Kumar M."/>
            <person name="Stam H."/>
            <person name="van den Berg M.A."/>
            <person name="Pel H.J."/>
        </authorList>
    </citation>
    <scope>NUCLEOTIDE SEQUENCE [LARGE SCALE GENOMIC DNA]</scope>
    <source>
        <strain evidence="1 2">CBS 393.64</strain>
    </source>
</reference>
<dbReference type="RefSeq" id="XP_013323937.1">
    <property type="nucleotide sequence ID" value="XM_013468483.1"/>
</dbReference>
<evidence type="ECO:0000313" key="2">
    <source>
        <dbReference type="Proteomes" id="UP000053958"/>
    </source>
</evidence>
<gene>
    <name evidence="1" type="ORF">T310_8866</name>
</gene>
<feature type="non-terminal residue" evidence="1">
    <location>
        <position position="1"/>
    </location>
</feature>
<evidence type="ECO:0000313" key="1">
    <source>
        <dbReference type="EMBL" id="KKA17325.1"/>
    </source>
</evidence>
<accession>A0A0F4YGV4</accession>
<sequence>FIQIRKIQGTIDLFTRHMSWLYLVRRITHANERLVHVQFMYSVQICAYIYICMTCTRYMGRYIIYIQYSGLDRFAIYVGHVLDPGERMRENHIN</sequence>